<evidence type="ECO:0000313" key="16">
    <source>
        <dbReference type="Proteomes" id="UP000092544"/>
    </source>
</evidence>
<dbReference type="AlphaFoldDB" id="A0A1A8TSZ0"/>
<sequence>MKLTRKIMVLAFIMLPCMLYAQSWKVNLKNADIGVFLNQVSEITGKNFILDPRVKGKVTVISNMDLDKKGVLRLLFSVLSVHGYAAIQTSSGIKVVPESNAKQSGLSFDENGAAIGDTLVTQVIPIKHEIATELVPIIRPLIPPFGHLAAAREANALIVSDRAENISELIALINRLDQGAAKTIRVVSLKHAWAGDLLALLKNLDSVPALEHGAPQNQGGTTRVIADESTNRLIIKGSKEATEQLEVLIHQLDKPAQRSNRLHVVPLRYADAKDTAELITSLLGADKKEKDKADHGGSIIKSDVGMNRLVISAEPSVMADLMPIIQELDIPRAQVLVEAVIVEVSMDNNNALGFQWLLGDTSGTSTPVFGSNFNNVGTSISDIANNILDDKPSLSTGATAGILTRRGGLSLAGILQAINSNSNANLLSTPKIMTLDNQKSKILVGETRPFQTGGYSRDSDSAFITTERKDIGLTLEVTPHINAGDEVKMDVSQIVEAASSEKSNLGTITTKREINTTVIAGNNETIVLGGLMQDNITEVHQKVPVFGDLPVLGALFRSSSLKKTKRNLLVFIRPTILRDKKHVNAITQDHYRVFKSIELTMPNGSVRPATIDSILN</sequence>
<proteinExistence type="inferred from homology"/>
<dbReference type="GO" id="GO:0015628">
    <property type="term" value="P:protein secretion by the type II secretion system"/>
    <property type="evidence" value="ECO:0007669"/>
    <property type="project" value="InterPro"/>
</dbReference>
<dbReference type="NCBIfam" id="TIGR02517">
    <property type="entry name" value="type_II_gspD"/>
    <property type="match status" value="1"/>
</dbReference>
<dbReference type="Pfam" id="PF03958">
    <property type="entry name" value="Secretin_N"/>
    <property type="match status" value="3"/>
</dbReference>
<dbReference type="GO" id="GO:0009279">
    <property type="term" value="C:cell outer membrane"/>
    <property type="evidence" value="ECO:0007669"/>
    <property type="project" value="UniProtKB-SubCell"/>
</dbReference>
<dbReference type="InterPro" id="IPR004846">
    <property type="entry name" value="T2SS/T3SS_dom"/>
</dbReference>
<feature type="domain" description="NolW-like" evidence="13">
    <location>
        <begin position="185"/>
        <end position="257"/>
    </location>
</feature>
<evidence type="ECO:0000256" key="8">
    <source>
        <dbReference type="ARBA" id="ARBA00023136"/>
    </source>
</evidence>
<feature type="domain" description="NolW-like" evidence="13">
    <location>
        <begin position="121"/>
        <end position="180"/>
    </location>
</feature>
<feature type="domain" description="GspD-like N0" evidence="14">
    <location>
        <begin position="26"/>
        <end position="94"/>
    </location>
</feature>
<keyword evidence="4" id="KW-1134">Transmembrane beta strand</keyword>
<evidence type="ECO:0000259" key="14">
    <source>
        <dbReference type="Pfam" id="PF21305"/>
    </source>
</evidence>
<dbReference type="InterPro" id="IPR050810">
    <property type="entry name" value="Bact_Secretion_Sys_Channel"/>
</dbReference>
<evidence type="ECO:0000256" key="9">
    <source>
        <dbReference type="ARBA" id="ARBA00023237"/>
    </source>
</evidence>
<keyword evidence="7" id="KW-0653">Protein transport</keyword>
<dbReference type="InterPro" id="IPR001775">
    <property type="entry name" value="GspD/PilQ"/>
</dbReference>
<keyword evidence="5" id="KW-0812">Transmembrane</keyword>
<dbReference type="PANTHER" id="PTHR30332">
    <property type="entry name" value="PROBABLE GENERAL SECRETION PATHWAY PROTEIN D"/>
    <property type="match status" value="1"/>
</dbReference>
<evidence type="ECO:0000256" key="6">
    <source>
        <dbReference type="ARBA" id="ARBA00022729"/>
    </source>
</evidence>
<reference evidence="15 16" key="1">
    <citation type="submission" date="2016-06" db="EMBL/GenBank/DDBJ databases">
        <authorList>
            <person name="Kjaerup R.B."/>
            <person name="Dalgaard T.S."/>
            <person name="Juul-Madsen H.R."/>
        </authorList>
    </citation>
    <scope>NUCLEOTIDE SEQUENCE [LARGE SCALE GENOMIC DNA]</scope>
    <source>
        <strain evidence="15 16">CECT 8886</strain>
    </source>
</reference>
<evidence type="ECO:0000256" key="1">
    <source>
        <dbReference type="ARBA" id="ARBA00004442"/>
    </source>
</evidence>
<keyword evidence="9" id="KW-0998">Cell outer membrane</keyword>
<dbReference type="InterPro" id="IPR005644">
    <property type="entry name" value="NolW-like"/>
</dbReference>
<feature type="chain" id="PRO_5008379263" evidence="11">
    <location>
        <begin position="22"/>
        <end position="616"/>
    </location>
</feature>
<evidence type="ECO:0000313" key="15">
    <source>
        <dbReference type="EMBL" id="SBS37921.1"/>
    </source>
</evidence>
<dbReference type="Pfam" id="PF00263">
    <property type="entry name" value="Secretin"/>
    <property type="match status" value="1"/>
</dbReference>
<keyword evidence="3 10" id="KW-0813">Transport</keyword>
<evidence type="ECO:0000256" key="2">
    <source>
        <dbReference type="ARBA" id="ARBA00006980"/>
    </source>
</evidence>
<dbReference type="RefSeq" id="WP_139063192.1">
    <property type="nucleotide sequence ID" value="NZ_FLOB01000023.1"/>
</dbReference>
<dbReference type="PRINTS" id="PR00811">
    <property type="entry name" value="BCTERIALGSPD"/>
</dbReference>
<evidence type="ECO:0000256" key="7">
    <source>
        <dbReference type="ARBA" id="ARBA00022927"/>
    </source>
</evidence>
<accession>A0A1A8TSZ0</accession>
<evidence type="ECO:0000256" key="10">
    <source>
        <dbReference type="RuleBase" id="RU004004"/>
    </source>
</evidence>
<feature type="domain" description="Type II/III secretion system secretin-like" evidence="12">
    <location>
        <begin position="417"/>
        <end position="578"/>
    </location>
</feature>
<evidence type="ECO:0000256" key="11">
    <source>
        <dbReference type="SAM" id="SignalP"/>
    </source>
</evidence>
<keyword evidence="8" id="KW-0472">Membrane</keyword>
<keyword evidence="6 11" id="KW-0732">Signal</keyword>
<comment type="similarity">
    <text evidence="2">Belongs to the bacterial secretin family. GSP D subfamily.</text>
</comment>
<evidence type="ECO:0000256" key="3">
    <source>
        <dbReference type="ARBA" id="ARBA00022448"/>
    </source>
</evidence>
<evidence type="ECO:0000256" key="4">
    <source>
        <dbReference type="ARBA" id="ARBA00022452"/>
    </source>
</evidence>
<dbReference type="STRING" id="1792290.MSP8886_04318"/>
<dbReference type="Gene3D" id="3.30.1370.120">
    <property type="match status" value="3"/>
</dbReference>
<protein>
    <submittedName>
        <fullName evidence="15">Type II secretion system protein D</fullName>
    </submittedName>
</protein>
<name>A0A1A8TSZ0_9GAMM</name>
<gene>
    <name evidence="15" type="primary">xcpQ</name>
    <name evidence="15" type="ORF">MSP8886_04318</name>
</gene>
<evidence type="ECO:0000256" key="5">
    <source>
        <dbReference type="ARBA" id="ARBA00022692"/>
    </source>
</evidence>
<feature type="domain" description="NolW-like" evidence="13">
    <location>
        <begin position="263"/>
        <end position="334"/>
    </location>
</feature>
<organism evidence="15 16">
    <name type="scientific">Marinomonas spartinae</name>
    <dbReference type="NCBI Taxonomy" id="1792290"/>
    <lineage>
        <taxon>Bacteria</taxon>
        <taxon>Pseudomonadati</taxon>
        <taxon>Pseudomonadota</taxon>
        <taxon>Gammaproteobacteria</taxon>
        <taxon>Oceanospirillales</taxon>
        <taxon>Oceanospirillaceae</taxon>
        <taxon>Marinomonas</taxon>
    </lineage>
</organism>
<evidence type="ECO:0000259" key="13">
    <source>
        <dbReference type="Pfam" id="PF03958"/>
    </source>
</evidence>
<dbReference type="Proteomes" id="UP000092544">
    <property type="component" value="Unassembled WGS sequence"/>
</dbReference>
<dbReference type="EMBL" id="FLOB01000023">
    <property type="protein sequence ID" value="SBS37921.1"/>
    <property type="molecule type" value="Genomic_DNA"/>
</dbReference>
<feature type="signal peptide" evidence="11">
    <location>
        <begin position="1"/>
        <end position="21"/>
    </location>
</feature>
<evidence type="ECO:0000259" key="12">
    <source>
        <dbReference type="Pfam" id="PF00263"/>
    </source>
</evidence>
<dbReference type="InterPro" id="IPR049371">
    <property type="entry name" value="GspD-like_N0"/>
</dbReference>
<dbReference type="InterPro" id="IPR013356">
    <property type="entry name" value="T2SS_GspD"/>
</dbReference>
<dbReference type="Pfam" id="PF21305">
    <property type="entry name" value="type_II_gspD_N0"/>
    <property type="match status" value="1"/>
</dbReference>
<dbReference type="PANTHER" id="PTHR30332:SF24">
    <property type="entry name" value="SECRETIN GSPD-RELATED"/>
    <property type="match status" value="1"/>
</dbReference>
<comment type="subcellular location">
    <subcellularLocation>
        <location evidence="1 10">Cell outer membrane</location>
    </subcellularLocation>
</comment>
<dbReference type="GO" id="GO:0015627">
    <property type="term" value="C:type II protein secretion system complex"/>
    <property type="evidence" value="ECO:0007669"/>
    <property type="project" value="InterPro"/>
</dbReference>
<dbReference type="InterPro" id="IPR038591">
    <property type="entry name" value="NolW-like_sf"/>
</dbReference>
<dbReference type="OrthoDB" id="9775455at2"/>
<keyword evidence="16" id="KW-1185">Reference proteome</keyword>